<proteinExistence type="predicted"/>
<reference evidence="1 2" key="1">
    <citation type="submission" date="2020-02" db="EMBL/GenBank/DDBJ databases">
        <authorList>
            <person name="Ferguson B K."/>
        </authorList>
    </citation>
    <scope>NUCLEOTIDE SEQUENCE [LARGE SCALE GENOMIC DNA]</scope>
</reference>
<sequence length="81" mass="9515">MACMETHFDCERFPRKMASFSSRSQEKVKRNSLSYSRLLMKLTCLTQLSAADGPERHEFTFGSIFERHQPAQRFIQTHNET</sequence>
<accession>A0A6H5HVE1</accession>
<dbReference type="AlphaFoldDB" id="A0A6H5HVE1"/>
<name>A0A6H5HVE1_9HEMI</name>
<dbReference type="EMBL" id="CADCXU010036232">
    <property type="protein sequence ID" value="CAB0021043.1"/>
    <property type="molecule type" value="Genomic_DNA"/>
</dbReference>
<evidence type="ECO:0000313" key="2">
    <source>
        <dbReference type="Proteomes" id="UP000479000"/>
    </source>
</evidence>
<dbReference type="Proteomes" id="UP000479000">
    <property type="component" value="Unassembled WGS sequence"/>
</dbReference>
<evidence type="ECO:0000313" key="1">
    <source>
        <dbReference type="EMBL" id="CAB0021043.1"/>
    </source>
</evidence>
<protein>
    <submittedName>
        <fullName evidence="1">Uncharacterized protein</fullName>
    </submittedName>
</protein>
<gene>
    <name evidence="1" type="ORF">NTEN_LOCUS24568</name>
</gene>
<keyword evidence="2" id="KW-1185">Reference proteome</keyword>
<organism evidence="1 2">
    <name type="scientific">Nesidiocoris tenuis</name>
    <dbReference type="NCBI Taxonomy" id="355587"/>
    <lineage>
        <taxon>Eukaryota</taxon>
        <taxon>Metazoa</taxon>
        <taxon>Ecdysozoa</taxon>
        <taxon>Arthropoda</taxon>
        <taxon>Hexapoda</taxon>
        <taxon>Insecta</taxon>
        <taxon>Pterygota</taxon>
        <taxon>Neoptera</taxon>
        <taxon>Paraneoptera</taxon>
        <taxon>Hemiptera</taxon>
        <taxon>Heteroptera</taxon>
        <taxon>Panheteroptera</taxon>
        <taxon>Cimicomorpha</taxon>
        <taxon>Miridae</taxon>
        <taxon>Dicyphina</taxon>
        <taxon>Nesidiocoris</taxon>
    </lineage>
</organism>